<protein>
    <recommendedName>
        <fullName evidence="3">Zinc-ribbon domain-containing protein</fullName>
    </recommendedName>
</protein>
<feature type="non-terminal residue" evidence="2">
    <location>
        <position position="1"/>
    </location>
</feature>
<gene>
    <name evidence="2" type="ORF">S01H4_45132</name>
</gene>
<keyword evidence="1" id="KW-0472">Membrane</keyword>
<dbReference type="EMBL" id="BART01025099">
    <property type="protein sequence ID" value="GAG96724.1"/>
    <property type="molecule type" value="Genomic_DNA"/>
</dbReference>
<name>X1BLC3_9ZZZZ</name>
<sequence length="146" mass="16615">TPKPKIKSKIISILKICPFCGEEILPAAIKCKHCGEWLGEKPHVEGNTSGQGNLAVVPEEIKKWNWGAFLLNWIWGIGNNVWIALLCLIPYVNFIMIFVLGVKGSEWAWQKKRWDSIEHFKDVQKKWAIAGLGLLIFVIVKFFIGK</sequence>
<comment type="caution">
    <text evidence="2">The sequence shown here is derived from an EMBL/GenBank/DDBJ whole genome shotgun (WGS) entry which is preliminary data.</text>
</comment>
<proteinExistence type="predicted"/>
<dbReference type="AlphaFoldDB" id="X1BLC3"/>
<feature type="transmembrane region" description="Helical" evidence="1">
    <location>
        <begin position="81"/>
        <end position="102"/>
    </location>
</feature>
<accession>X1BLC3</accession>
<feature type="transmembrane region" description="Helical" evidence="1">
    <location>
        <begin position="127"/>
        <end position="144"/>
    </location>
</feature>
<keyword evidence="1" id="KW-0812">Transmembrane</keyword>
<organism evidence="2">
    <name type="scientific">marine sediment metagenome</name>
    <dbReference type="NCBI Taxonomy" id="412755"/>
    <lineage>
        <taxon>unclassified sequences</taxon>
        <taxon>metagenomes</taxon>
        <taxon>ecological metagenomes</taxon>
    </lineage>
</organism>
<evidence type="ECO:0008006" key="3">
    <source>
        <dbReference type="Google" id="ProtNLM"/>
    </source>
</evidence>
<reference evidence="2" key="1">
    <citation type="journal article" date="2014" name="Front. Microbiol.">
        <title>High frequency of phylogenetically diverse reductive dehalogenase-homologous genes in deep subseafloor sedimentary metagenomes.</title>
        <authorList>
            <person name="Kawai M."/>
            <person name="Futagami T."/>
            <person name="Toyoda A."/>
            <person name="Takaki Y."/>
            <person name="Nishi S."/>
            <person name="Hori S."/>
            <person name="Arai W."/>
            <person name="Tsubouchi T."/>
            <person name="Morono Y."/>
            <person name="Uchiyama I."/>
            <person name="Ito T."/>
            <person name="Fujiyama A."/>
            <person name="Inagaki F."/>
            <person name="Takami H."/>
        </authorList>
    </citation>
    <scope>NUCLEOTIDE SEQUENCE</scope>
    <source>
        <strain evidence="2">Expedition CK06-06</strain>
    </source>
</reference>
<evidence type="ECO:0000313" key="2">
    <source>
        <dbReference type="EMBL" id="GAG96724.1"/>
    </source>
</evidence>
<evidence type="ECO:0000256" key="1">
    <source>
        <dbReference type="SAM" id="Phobius"/>
    </source>
</evidence>
<keyword evidence="1" id="KW-1133">Transmembrane helix</keyword>